<evidence type="ECO:0000313" key="5">
    <source>
        <dbReference type="Proteomes" id="UP000759246"/>
    </source>
</evidence>
<feature type="binding site" evidence="3">
    <location>
        <position position="57"/>
    </location>
    <ligand>
        <name>Mg(2+)</name>
        <dbReference type="ChEBI" id="CHEBI:18420"/>
        <label>1</label>
    </ligand>
</feature>
<sequence>MDKRDRIRGAMIGCAAGDALGYPVEALSEAAIVERYGLRGITDYDLDENGTARITADTQLMLLSANGILFAHTRGALRGIMAPVYQYFDAFYMDWYRLQTEKQPRRARCGWINAYPALSAKRALSPTVVKVAASKKFGSMDEPINDSKGSACLLRAVPIGLSYFRDPAYILDLGANTAALTHGHELAWLSSAALALIVSHIIHKELPITEAVNETLSALYETFSDSRKTVNELSRTIRSAMSLATSASSDLDAIHALGKGWVADEALAIGILCALRHENDIAGAMTFAANHGGDSNTTAAIAGTLVGARSGFNAIPDRFVDRLELVDVILELADDVTTDCPMSEWGPSNPVWEHKYIHSDYAYWRRRTPEAKEAKEYKEDEAKQND</sequence>
<gene>
    <name evidence="4" type="ORF">HXK09_07090</name>
</gene>
<evidence type="ECO:0000256" key="3">
    <source>
        <dbReference type="PIRSR" id="PIRSR605502-1"/>
    </source>
</evidence>
<dbReference type="SUPFAM" id="SSF101478">
    <property type="entry name" value="ADP-ribosylglycohydrolase"/>
    <property type="match status" value="1"/>
</dbReference>
<dbReference type="Gene3D" id="1.10.4080.10">
    <property type="entry name" value="ADP-ribosylation/Crystallin J1"/>
    <property type="match status" value="1"/>
</dbReference>
<keyword evidence="3" id="KW-0479">Metal-binding</keyword>
<dbReference type="GO" id="GO:0046872">
    <property type="term" value="F:metal ion binding"/>
    <property type="evidence" value="ECO:0007669"/>
    <property type="project" value="UniProtKB-KW"/>
</dbReference>
<evidence type="ECO:0000256" key="1">
    <source>
        <dbReference type="ARBA" id="ARBA00010702"/>
    </source>
</evidence>
<dbReference type="PANTHER" id="PTHR16222">
    <property type="entry name" value="ADP-RIBOSYLGLYCOHYDROLASE"/>
    <property type="match status" value="1"/>
</dbReference>
<dbReference type="InterPro" id="IPR005502">
    <property type="entry name" value="Ribosyl_crysJ1"/>
</dbReference>
<dbReference type="InterPro" id="IPR050792">
    <property type="entry name" value="ADP-ribosylglycohydrolase"/>
</dbReference>
<keyword evidence="2" id="KW-0378">Hydrolase</keyword>
<dbReference type="EMBL" id="JABZGF010000242">
    <property type="protein sequence ID" value="MBF0966902.1"/>
    <property type="molecule type" value="Genomic_DNA"/>
</dbReference>
<comment type="cofactor">
    <cofactor evidence="3">
        <name>Mg(2+)</name>
        <dbReference type="ChEBI" id="CHEBI:18420"/>
    </cofactor>
    <text evidence="3">Binds 2 magnesium ions per subunit.</text>
</comment>
<name>A0A929RPT4_9ACTO</name>
<dbReference type="GO" id="GO:0016787">
    <property type="term" value="F:hydrolase activity"/>
    <property type="evidence" value="ECO:0007669"/>
    <property type="project" value="UniProtKB-KW"/>
</dbReference>
<comment type="similarity">
    <text evidence="1">Belongs to the ADP-ribosylglycohydrolase family.</text>
</comment>
<accession>A0A929RPT4</accession>
<dbReference type="PANTHER" id="PTHR16222:SF24">
    <property type="entry name" value="ADP-RIBOSYLHYDROLASE ARH3"/>
    <property type="match status" value="1"/>
</dbReference>
<keyword evidence="3" id="KW-0460">Magnesium</keyword>
<proteinExistence type="inferred from homology"/>
<feature type="binding site" evidence="3">
    <location>
        <position position="297"/>
    </location>
    <ligand>
        <name>Mg(2+)</name>
        <dbReference type="ChEBI" id="CHEBI:18420"/>
        <label>1</label>
    </ligand>
</feature>
<feature type="binding site" evidence="3">
    <location>
        <position position="294"/>
    </location>
    <ligand>
        <name>Mg(2+)</name>
        <dbReference type="ChEBI" id="CHEBI:18420"/>
        <label>1</label>
    </ligand>
</feature>
<dbReference type="Proteomes" id="UP000759246">
    <property type="component" value="Unassembled WGS sequence"/>
</dbReference>
<organism evidence="4 5">
    <name type="scientific">Actinomyces bouchesdurhonensis</name>
    <dbReference type="NCBI Taxonomy" id="1852361"/>
    <lineage>
        <taxon>Bacteria</taxon>
        <taxon>Bacillati</taxon>
        <taxon>Actinomycetota</taxon>
        <taxon>Actinomycetes</taxon>
        <taxon>Actinomycetales</taxon>
        <taxon>Actinomycetaceae</taxon>
        <taxon>Actinomyces</taxon>
    </lineage>
</organism>
<evidence type="ECO:0000256" key="2">
    <source>
        <dbReference type="ARBA" id="ARBA00022801"/>
    </source>
</evidence>
<dbReference type="AlphaFoldDB" id="A0A929RPT4"/>
<feature type="binding site" evidence="3">
    <location>
        <position position="55"/>
    </location>
    <ligand>
        <name>Mg(2+)</name>
        <dbReference type="ChEBI" id="CHEBI:18420"/>
        <label>1</label>
    </ligand>
</feature>
<comment type="caution">
    <text evidence="4">The sequence shown here is derived from an EMBL/GenBank/DDBJ whole genome shotgun (WGS) entry which is preliminary data.</text>
</comment>
<protein>
    <submittedName>
        <fullName evidence="4">ADP-ribosylglycohydrolase family protein</fullName>
    </submittedName>
</protein>
<dbReference type="Pfam" id="PF03747">
    <property type="entry name" value="ADP_ribosyl_GH"/>
    <property type="match status" value="1"/>
</dbReference>
<reference evidence="4" key="1">
    <citation type="submission" date="2020-04" db="EMBL/GenBank/DDBJ databases">
        <title>Deep metagenomics examines the oral microbiome during advanced dental caries in children, revealing novel taxa and co-occurrences with host molecules.</title>
        <authorList>
            <person name="Baker J.L."/>
            <person name="Morton J.T."/>
            <person name="Dinis M."/>
            <person name="Alvarez R."/>
            <person name="Tran N.C."/>
            <person name="Knight R."/>
            <person name="Edlund A."/>
        </authorList>
    </citation>
    <scope>NUCLEOTIDE SEQUENCE</scope>
    <source>
        <strain evidence="4">JCVI_30_bin.13</strain>
    </source>
</reference>
<evidence type="ECO:0000313" key="4">
    <source>
        <dbReference type="EMBL" id="MBF0966902.1"/>
    </source>
</evidence>
<dbReference type="InterPro" id="IPR036705">
    <property type="entry name" value="Ribosyl_crysJ1_sf"/>
</dbReference>